<dbReference type="Pfam" id="PF03070">
    <property type="entry name" value="TENA_THI-4"/>
    <property type="match status" value="1"/>
</dbReference>
<dbReference type="Gene3D" id="1.20.910.10">
    <property type="entry name" value="Heme oxygenase-like"/>
    <property type="match status" value="2"/>
</dbReference>
<name>A0A8J8WKQ5_9EURO</name>
<dbReference type="EMBL" id="WIWV01000034">
    <property type="protein sequence ID" value="KAF7716876.1"/>
    <property type="molecule type" value="Genomic_DNA"/>
</dbReference>
<dbReference type="AlphaFoldDB" id="A0A8J8WKQ5"/>
<evidence type="ECO:0000313" key="3">
    <source>
        <dbReference type="EMBL" id="KAF7716876.1"/>
    </source>
</evidence>
<dbReference type="SUPFAM" id="SSF48613">
    <property type="entry name" value="Heme oxygenase-like"/>
    <property type="match status" value="2"/>
</dbReference>
<dbReference type="InterPro" id="IPR004305">
    <property type="entry name" value="Thiaminase-2/PQQC"/>
</dbReference>
<feature type="compositionally biased region" description="Low complexity" evidence="1">
    <location>
        <begin position="240"/>
        <end position="252"/>
    </location>
</feature>
<comment type="caution">
    <text evidence="3">The sequence shown here is derived from an EMBL/GenBank/DDBJ whole genome shotgun (WGS) entry which is preliminary data.</text>
</comment>
<evidence type="ECO:0000313" key="4">
    <source>
        <dbReference type="Proteomes" id="UP000631181"/>
    </source>
</evidence>
<dbReference type="Proteomes" id="UP000631181">
    <property type="component" value="Unassembled WGS sequence"/>
</dbReference>
<feature type="compositionally biased region" description="Low complexity" evidence="1">
    <location>
        <begin position="142"/>
        <end position="155"/>
    </location>
</feature>
<dbReference type="OrthoDB" id="37730at2759"/>
<sequence>MTTTQGPLTQWLLEATPQSLKRATTHPFLAAAGCGTVSKEKLSQWLSQDRLYAQSYIRFIGLLLAKIRIPENESMATMTTITAHSPGTSVEQGIIDVLIDALVNIRTELHFFKETAAEYGLDLTALPPREGYTDPESGADRAGSTNASASASASTAQSVPIATSAGILTTGPRSACPGFTGRVCQGTNVSVGGAESGEIEDDGGPVNVQSRDAQSQLHKLCKVQGECKAPPGAGPCHLASSTSTSQSPSWLSVGAGPAVTTPDCEPCQPSRSTTTEVSSEQGPVFFCANPITRAYIDMFMSVASPGVSAIEGITVLWATEICYLRAWRYAASYGRKKALETETETETSVQAARMDGSVDADGGALRDRFIPNWSSGEFEEFVNRIGRVLDQMVDSFKGAEEAEMIRARCLEWWRQVVWLEERFWPSME</sequence>
<evidence type="ECO:0000256" key="1">
    <source>
        <dbReference type="SAM" id="MobiDB-lite"/>
    </source>
</evidence>
<dbReference type="CDD" id="cd19357">
    <property type="entry name" value="TenA_E_At3g16990-like"/>
    <property type="match status" value="1"/>
</dbReference>
<reference evidence="3" key="1">
    <citation type="journal article" date="2020" name="Front. Microbiol.">
        <title>Gene regulatory networks of Penicillium echinulatum 2HH and Penicillium oxalicum 114-2 inferred by a computational biology approach.</title>
        <authorList>
            <person name="Lenz A.R."/>
            <person name="Galan-Vasquez E."/>
            <person name="Balbinot E."/>
            <person name="De Abreu F.P."/>
            <person name="De Oliveira N.S."/>
            <person name="Da Rosa L.O."/>
            <person name="De Avila E Silva S."/>
            <person name="Camassola M."/>
            <person name="Dillon A.J.P."/>
            <person name="Perez-Rueda E."/>
        </authorList>
    </citation>
    <scope>NUCLEOTIDE SEQUENCE</scope>
    <source>
        <strain evidence="3">S1M29</strain>
    </source>
</reference>
<dbReference type="InterPro" id="IPR053261">
    <property type="entry name" value="Polyketide-peptide_reg"/>
</dbReference>
<dbReference type="InterPro" id="IPR016084">
    <property type="entry name" value="Haem_Oase-like_multi-hlx"/>
</dbReference>
<keyword evidence="4" id="KW-1185">Reference proteome</keyword>
<proteinExistence type="predicted"/>
<organism evidence="3 4">
    <name type="scientific">Penicillium ucsense</name>
    <dbReference type="NCBI Taxonomy" id="2839758"/>
    <lineage>
        <taxon>Eukaryota</taxon>
        <taxon>Fungi</taxon>
        <taxon>Dikarya</taxon>
        <taxon>Ascomycota</taxon>
        <taxon>Pezizomycotina</taxon>
        <taxon>Eurotiomycetes</taxon>
        <taxon>Eurotiomycetidae</taxon>
        <taxon>Eurotiales</taxon>
        <taxon>Aspergillaceae</taxon>
        <taxon>Penicillium</taxon>
    </lineage>
</organism>
<accession>A0A8J8WKQ5</accession>
<dbReference type="GO" id="GO:0006772">
    <property type="term" value="P:thiamine metabolic process"/>
    <property type="evidence" value="ECO:0007669"/>
    <property type="project" value="UniProtKB-ARBA"/>
</dbReference>
<feature type="domain" description="Thiaminase-2/PQQC" evidence="2">
    <location>
        <begin position="21"/>
        <end position="73"/>
    </location>
</feature>
<dbReference type="PANTHER" id="PTHR41813">
    <property type="entry name" value="REGULATOR PAB1642, PUTATIVE (AFU_ORTHOLOGUE AFUA_3G11955)-RELATED"/>
    <property type="match status" value="1"/>
</dbReference>
<protein>
    <recommendedName>
        <fullName evidence="2">Thiaminase-2/PQQC domain-containing protein</fullName>
    </recommendedName>
</protein>
<feature type="region of interest" description="Disordered" evidence="1">
    <location>
        <begin position="125"/>
        <end position="155"/>
    </location>
</feature>
<feature type="region of interest" description="Disordered" evidence="1">
    <location>
        <begin position="234"/>
        <end position="255"/>
    </location>
</feature>
<gene>
    <name evidence="3" type="ORF">PECM_005086</name>
</gene>
<evidence type="ECO:0000259" key="2">
    <source>
        <dbReference type="Pfam" id="PF03070"/>
    </source>
</evidence>
<dbReference type="PANTHER" id="PTHR41813:SF2">
    <property type="entry name" value="REGULATOR PAB1642, PUTATIVE (AFU_ORTHOLOGUE AFUA_3G11955)-RELATED"/>
    <property type="match status" value="1"/>
</dbReference>